<organism evidence="1 2">
    <name type="scientific">Penicillium camemberti (strain FM 013)</name>
    <dbReference type="NCBI Taxonomy" id="1429867"/>
    <lineage>
        <taxon>Eukaryota</taxon>
        <taxon>Fungi</taxon>
        <taxon>Dikarya</taxon>
        <taxon>Ascomycota</taxon>
        <taxon>Pezizomycotina</taxon>
        <taxon>Eurotiomycetes</taxon>
        <taxon>Eurotiomycetidae</taxon>
        <taxon>Eurotiales</taxon>
        <taxon>Aspergillaceae</taxon>
        <taxon>Penicillium</taxon>
    </lineage>
</organism>
<keyword evidence="2" id="KW-1185">Reference proteome</keyword>
<gene>
    <name evidence="1" type="ORF">PCAMFM013_S012g000126</name>
</gene>
<dbReference type="AlphaFoldDB" id="A0A0G4PDY9"/>
<proteinExistence type="predicted"/>
<dbReference type="EMBL" id="HG793145">
    <property type="protein sequence ID" value="CRL24517.1"/>
    <property type="molecule type" value="Genomic_DNA"/>
</dbReference>
<dbReference type="Proteomes" id="UP000053732">
    <property type="component" value="Unassembled WGS sequence"/>
</dbReference>
<evidence type="ECO:0000313" key="1">
    <source>
        <dbReference type="EMBL" id="CRL24517.1"/>
    </source>
</evidence>
<name>A0A0G4PDY9_PENC3</name>
<evidence type="ECO:0000313" key="2">
    <source>
        <dbReference type="Proteomes" id="UP000053732"/>
    </source>
</evidence>
<protein>
    <submittedName>
        <fullName evidence="1">Str. FM013</fullName>
    </submittedName>
</protein>
<accession>A0A0G4PDY9</accession>
<reference evidence="1 2" key="1">
    <citation type="journal article" date="2014" name="Nat. Commun.">
        <title>Multiple recent horizontal transfers of a large genomic region in cheese making fungi.</title>
        <authorList>
            <person name="Cheeseman K."/>
            <person name="Ropars J."/>
            <person name="Renault P."/>
            <person name="Dupont J."/>
            <person name="Gouzy J."/>
            <person name="Branca A."/>
            <person name="Abraham A.L."/>
            <person name="Ceppi M."/>
            <person name="Conseiller E."/>
            <person name="Debuchy R."/>
            <person name="Malagnac F."/>
            <person name="Goarin A."/>
            <person name="Silar P."/>
            <person name="Lacoste S."/>
            <person name="Sallet E."/>
            <person name="Bensimon A."/>
            <person name="Giraud T."/>
            <person name="Brygoo Y."/>
        </authorList>
    </citation>
    <scope>NUCLEOTIDE SEQUENCE [LARGE SCALE GENOMIC DNA]</scope>
    <source>
        <strain evidence="2">FM 013</strain>
    </source>
</reference>
<sequence>MVKLSPHQWSPTLFQLDSNHDHRPHFTIQRGRTSLNNSTTRTIPACPTISYGMGLKARCGVASGLGLFSGCKLPEFRFIRD</sequence>